<name>A0A2P2DXI4_9LEPT</name>
<evidence type="ECO:0000256" key="5">
    <source>
        <dbReference type="ARBA" id="ARBA00022807"/>
    </source>
</evidence>
<dbReference type="Pfam" id="PF00877">
    <property type="entry name" value="NLPC_P60"/>
    <property type="match status" value="1"/>
</dbReference>
<keyword evidence="4" id="KW-0378">Hydrolase</keyword>
<keyword evidence="5" id="KW-0788">Thiol protease</keyword>
<reference evidence="7 8" key="1">
    <citation type="submission" date="2018-02" db="EMBL/GenBank/DDBJ databases">
        <title>Novel Leptospira species isolated from soil and water in Japan.</title>
        <authorList>
            <person name="Nakao R."/>
            <person name="Masuzawa T."/>
        </authorList>
    </citation>
    <scope>NUCLEOTIDE SEQUENCE [LARGE SCALE GENOMIC DNA]</scope>
    <source>
        <strain evidence="7 8">YH101</strain>
    </source>
</reference>
<proteinExistence type="inferred from homology"/>
<organism evidence="7 8">
    <name type="scientific">Leptospira ryugenii</name>
    <dbReference type="NCBI Taxonomy" id="1917863"/>
    <lineage>
        <taxon>Bacteria</taxon>
        <taxon>Pseudomonadati</taxon>
        <taxon>Spirochaetota</taxon>
        <taxon>Spirochaetia</taxon>
        <taxon>Leptospirales</taxon>
        <taxon>Leptospiraceae</taxon>
        <taxon>Leptospira</taxon>
    </lineage>
</organism>
<keyword evidence="2" id="KW-0645">Protease</keyword>
<evidence type="ECO:0000256" key="1">
    <source>
        <dbReference type="ARBA" id="ARBA00007074"/>
    </source>
</evidence>
<dbReference type="InterPro" id="IPR052062">
    <property type="entry name" value="Murein_DD/LD_carboxypeptidase"/>
</dbReference>
<evidence type="ECO:0000259" key="6">
    <source>
        <dbReference type="PROSITE" id="PS51935"/>
    </source>
</evidence>
<dbReference type="AlphaFoldDB" id="A0A2P2DXI4"/>
<dbReference type="EMBL" id="BFBB01000003">
    <property type="protein sequence ID" value="GBF49345.1"/>
    <property type="molecule type" value="Genomic_DNA"/>
</dbReference>
<accession>A0A2P2DXI4</accession>
<dbReference type="PANTHER" id="PTHR47360">
    <property type="entry name" value="MUREIN DD-ENDOPEPTIDASE MEPS/MUREIN LD-CARBOXYPEPTIDASE"/>
    <property type="match status" value="1"/>
</dbReference>
<dbReference type="GO" id="GO:0008234">
    <property type="term" value="F:cysteine-type peptidase activity"/>
    <property type="evidence" value="ECO:0007669"/>
    <property type="project" value="UniProtKB-KW"/>
</dbReference>
<feature type="domain" description="NlpC/P60" evidence="6">
    <location>
        <begin position="272"/>
        <end position="400"/>
    </location>
</feature>
<comment type="caution">
    <text evidence="7">The sequence shown here is derived from an EMBL/GenBank/DDBJ whole genome shotgun (WGS) entry which is preliminary data.</text>
</comment>
<dbReference type="Proteomes" id="UP000245133">
    <property type="component" value="Unassembled WGS sequence"/>
</dbReference>
<dbReference type="InterPro" id="IPR000064">
    <property type="entry name" value="NLP_P60_dom"/>
</dbReference>
<dbReference type="PROSITE" id="PS51935">
    <property type="entry name" value="NLPC_P60"/>
    <property type="match status" value="1"/>
</dbReference>
<evidence type="ECO:0000256" key="4">
    <source>
        <dbReference type="ARBA" id="ARBA00022801"/>
    </source>
</evidence>
<evidence type="ECO:0000256" key="2">
    <source>
        <dbReference type="ARBA" id="ARBA00022670"/>
    </source>
</evidence>
<dbReference type="Gene3D" id="3.90.1720.10">
    <property type="entry name" value="endopeptidase domain like (from Nostoc punctiforme)"/>
    <property type="match status" value="1"/>
</dbReference>
<protein>
    <submittedName>
        <fullName evidence="7">NlpC/P60 family protein</fullName>
    </submittedName>
</protein>
<gene>
    <name evidence="7" type="ORF">LPTSP4_08560</name>
</gene>
<evidence type="ECO:0000256" key="3">
    <source>
        <dbReference type="ARBA" id="ARBA00022729"/>
    </source>
</evidence>
<comment type="similarity">
    <text evidence="1">Belongs to the peptidase C40 family.</text>
</comment>
<dbReference type="GO" id="GO:0006508">
    <property type="term" value="P:proteolysis"/>
    <property type="evidence" value="ECO:0007669"/>
    <property type="project" value="UniProtKB-KW"/>
</dbReference>
<dbReference type="PANTHER" id="PTHR47360:SF1">
    <property type="entry name" value="ENDOPEPTIDASE NLPC-RELATED"/>
    <property type="match status" value="1"/>
</dbReference>
<keyword evidence="3" id="KW-0732">Signal</keyword>
<sequence length="405" mass="45726">MVLFVSVGLQAQNIDPLVFEAYQKQQALLLKSEIRKVLGDKANRPEFKEDTKILLPWAMMEEMSPKDFARAVLFVSKAREMGIPFEMVEDLLPSLRGAKVKSDEYPYLIMAISEAEKASLATDLRDMIFNGAFQRNYDGLSTLTAVRFVILARAKKVYTESTVPLLWKHLTEQSLSTNDIAFEKNLRSLETKLGLNLSRQERETFLLSLNSYKQLAKSLPSQDWTAKQRNIDETLADYSVLELRERPRLNWTAEDLGIVETPSPNQTKDWRDLSVSRLKQIVSTWIGTKYVYGGTSKSGTDCSGFTRSVLVDRGIDVPIRLIPRGARDQSQIGSSISRAQIGPGDLVFFSASPNTSKITHVGLALGNEQFAHASSTRGVVIQSLEEKWWKTRLQVSRRIFLKTVQ</sequence>
<dbReference type="SUPFAM" id="SSF54001">
    <property type="entry name" value="Cysteine proteinases"/>
    <property type="match status" value="1"/>
</dbReference>
<evidence type="ECO:0000313" key="8">
    <source>
        <dbReference type="Proteomes" id="UP000245133"/>
    </source>
</evidence>
<dbReference type="InterPro" id="IPR038765">
    <property type="entry name" value="Papain-like_cys_pep_sf"/>
</dbReference>
<evidence type="ECO:0000313" key="7">
    <source>
        <dbReference type="EMBL" id="GBF49345.1"/>
    </source>
</evidence>
<keyword evidence="8" id="KW-1185">Reference proteome</keyword>